<gene>
    <name evidence="4" type="ordered locus">TMO_c0862</name>
</gene>
<evidence type="ECO:0000256" key="2">
    <source>
        <dbReference type="ARBA" id="ARBA00022679"/>
    </source>
</evidence>
<keyword evidence="2" id="KW-0808">Transferase</keyword>
<keyword evidence="5" id="KW-1185">Reference proteome</keyword>
<dbReference type="SUPFAM" id="SSF52540">
    <property type="entry name" value="P-loop containing nucleoside triphosphate hydrolases"/>
    <property type="match status" value="1"/>
</dbReference>
<proteinExistence type="inferred from homology"/>
<evidence type="ECO:0000256" key="1">
    <source>
        <dbReference type="ARBA" id="ARBA00005771"/>
    </source>
</evidence>
<dbReference type="Proteomes" id="UP000005258">
    <property type="component" value="Plasmid pTM3"/>
</dbReference>
<dbReference type="Gene3D" id="3.40.50.300">
    <property type="entry name" value="P-loop containing nucleotide triphosphate hydrolases"/>
    <property type="match status" value="1"/>
</dbReference>
<keyword evidence="4" id="KW-0614">Plasmid</keyword>
<dbReference type="GO" id="GO:0008146">
    <property type="term" value="F:sulfotransferase activity"/>
    <property type="evidence" value="ECO:0007669"/>
    <property type="project" value="InterPro"/>
</dbReference>
<dbReference type="InterPro" id="IPR027417">
    <property type="entry name" value="P-loop_NTPase"/>
</dbReference>
<sequence>MIPNRVRDNVWLASYPKSGNTWMRIALITLQNGGKPIDLGSMVNNIGILLAARHRFDMALDIDSSDLSAEEVLLLRPKVYGFMDTQARETTIWKIHDCWQRTSDGEALFPEEVTAASIYLVRDPRDVAVSFAHHFGMEVDEAIALMADPDYAVAAGIRSGHHHLPQTYSDWSGHVTSWIDRSGLAPLVIRYEDMLADFAAVLRQTSATLGWTSSEAAIAGTVAATRFDRLRDEEKAGNFPETPGGGRRFFRRGMAGGWRDTLNPAQVEQIERDHGEVMYRLGYL</sequence>
<dbReference type="PANTHER" id="PTHR11783">
    <property type="entry name" value="SULFOTRANSFERASE SULT"/>
    <property type="match status" value="1"/>
</dbReference>
<reference evidence="4 5" key="1">
    <citation type="journal article" date="2012" name="J. Am. Chem. Soc.">
        <title>Bacterial biosynthesis and maturation of the didemnin anti-cancer agents.</title>
        <authorList>
            <person name="Xu Y."/>
            <person name="Kersten R.D."/>
            <person name="Nam S.J."/>
            <person name="Lu L."/>
            <person name="Al-Suwailem A.M."/>
            <person name="Zheng H."/>
            <person name="Fenical W."/>
            <person name="Dorrestein P.C."/>
            <person name="Moore B.S."/>
            <person name="Qian P.Y."/>
        </authorList>
    </citation>
    <scope>NUCLEOTIDE SEQUENCE [LARGE SCALE GENOMIC DNA]</scope>
    <source>
        <strain evidence="4 5">KA081020-065</strain>
    </source>
</reference>
<accession>I3TXI4</accession>
<dbReference type="KEGG" id="tmo:TMO_c0862"/>
<dbReference type="InterPro" id="IPR000863">
    <property type="entry name" value="Sulfotransferase_dom"/>
</dbReference>
<evidence type="ECO:0000313" key="5">
    <source>
        <dbReference type="Proteomes" id="UP000005258"/>
    </source>
</evidence>
<dbReference type="Pfam" id="PF00685">
    <property type="entry name" value="Sulfotransfer_1"/>
    <property type="match status" value="1"/>
</dbReference>
<dbReference type="AlphaFoldDB" id="I3TXI4"/>
<dbReference type="EMBL" id="CP003239">
    <property type="protein sequence ID" value="AFK57472.1"/>
    <property type="molecule type" value="Genomic_DNA"/>
</dbReference>
<protein>
    <submittedName>
        <fullName evidence="4">Sulfotransferase</fullName>
    </submittedName>
</protein>
<evidence type="ECO:0000259" key="3">
    <source>
        <dbReference type="Pfam" id="PF00685"/>
    </source>
</evidence>
<organism evidence="4 5">
    <name type="scientific">Tistrella mobilis (strain KA081020-065)</name>
    <dbReference type="NCBI Taxonomy" id="1110502"/>
    <lineage>
        <taxon>Bacteria</taxon>
        <taxon>Pseudomonadati</taxon>
        <taxon>Pseudomonadota</taxon>
        <taxon>Alphaproteobacteria</taxon>
        <taxon>Geminicoccales</taxon>
        <taxon>Geminicoccaceae</taxon>
        <taxon>Tistrella</taxon>
    </lineage>
</organism>
<name>I3TXI4_TISMK</name>
<dbReference type="HOGENOM" id="CLU_027239_4_1_5"/>
<geneLocation type="plasmid" evidence="4 5">
    <name>pTM3</name>
</geneLocation>
<feature type="domain" description="Sulfotransferase" evidence="3">
    <location>
        <begin position="117"/>
        <end position="281"/>
    </location>
</feature>
<evidence type="ECO:0000313" key="4">
    <source>
        <dbReference type="EMBL" id="AFK57472.1"/>
    </source>
</evidence>
<comment type="similarity">
    <text evidence="1">Belongs to the sulfotransferase 1 family.</text>
</comment>